<dbReference type="InterPro" id="IPR000962">
    <property type="entry name" value="Znf_DskA_TraR"/>
</dbReference>
<evidence type="ECO:0000256" key="2">
    <source>
        <dbReference type="ARBA" id="ARBA00022771"/>
    </source>
</evidence>
<feature type="domain" description="Zinc finger DksA/TraR C4-type" evidence="5">
    <location>
        <begin position="87"/>
        <end position="121"/>
    </location>
</feature>
<dbReference type="Pfam" id="PF01258">
    <property type="entry name" value="zf-dskA_traR"/>
    <property type="match status" value="1"/>
</dbReference>
<keyword evidence="1" id="KW-0479">Metal-binding</keyword>
<evidence type="ECO:0000313" key="6">
    <source>
        <dbReference type="EMBL" id="ACL76200.1"/>
    </source>
</evidence>
<reference evidence="6 7" key="1">
    <citation type="submission" date="2009-01" db="EMBL/GenBank/DDBJ databases">
        <title>Complete sequence of Clostridium cellulolyticum H10.</title>
        <authorList>
            <consortium name="US DOE Joint Genome Institute"/>
            <person name="Lucas S."/>
            <person name="Copeland A."/>
            <person name="Lapidus A."/>
            <person name="Glavina del Rio T."/>
            <person name="Dalin E."/>
            <person name="Tice H."/>
            <person name="Bruce D."/>
            <person name="Goodwin L."/>
            <person name="Pitluck S."/>
            <person name="Chertkov O."/>
            <person name="Saunders E."/>
            <person name="Brettin T."/>
            <person name="Detter J.C."/>
            <person name="Han C."/>
            <person name="Larimer F."/>
            <person name="Land M."/>
            <person name="Hauser L."/>
            <person name="Kyrpides N."/>
            <person name="Ivanova N."/>
            <person name="Zhou J."/>
            <person name="Richardson P."/>
        </authorList>
    </citation>
    <scope>NUCLEOTIDE SEQUENCE [LARGE SCALE GENOMIC DNA]</scope>
    <source>
        <strain evidence="7">ATCC 35319 / DSM 5812 / JCM 6584 / H10</strain>
    </source>
</reference>
<accession>B8I357</accession>
<evidence type="ECO:0000259" key="5">
    <source>
        <dbReference type="Pfam" id="PF01258"/>
    </source>
</evidence>
<evidence type="ECO:0000256" key="4">
    <source>
        <dbReference type="PROSITE-ProRule" id="PRU00510"/>
    </source>
</evidence>
<feature type="zinc finger region" description="dksA C4-type" evidence="4">
    <location>
        <begin position="92"/>
        <end position="116"/>
    </location>
</feature>
<sequence length="210" mass="24413">MDKNQLLHYKDKLLKEAKKADTALEQMRDLDEGEMSNYTPSELSNYDNHPAELGSELYTLEMNLALKVHEQTKINDIKLALKKIDNGTYGICENCKKKINPARLEVMPTARFCMECQEDKEAEEINTPDQQYNEIFDSPFGRKYLNKQEDDEFEGLDQLNDLLKYGSADTPQDMSGYADYEEFYTNEIDNQGYVEETDKISNQQYKNQLP</sequence>
<dbReference type="RefSeq" id="WP_015925305.1">
    <property type="nucleotide sequence ID" value="NC_011898.1"/>
</dbReference>
<keyword evidence="2" id="KW-0863">Zinc-finger</keyword>
<dbReference type="AlphaFoldDB" id="B8I357"/>
<evidence type="ECO:0000256" key="1">
    <source>
        <dbReference type="ARBA" id="ARBA00022723"/>
    </source>
</evidence>
<keyword evidence="3" id="KW-0862">Zinc</keyword>
<evidence type="ECO:0000313" key="7">
    <source>
        <dbReference type="Proteomes" id="UP000001349"/>
    </source>
</evidence>
<dbReference type="GO" id="GO:0008270">
    <property type="term" value="F:zinc ion binding"/>
    <property type="evidence" value="ECO:0007669"/>
    <property type="project" value="UniProtKB-KW"/>
</dbReference>
<dbReference type="InterPro" id="IPR037187">
    <property type="entry name" value="DnaK_N"/>
</dbReference>
<keyword evidence="7" id="KW-1185">Reference proteome</keyword>
<dbReference type="PANTHER" id="PTHR33823">
    <property type="entry name" value="RNA POLYMERASE-BINDING TRANSCRIPTION FACTOR DKSA-RELATED"/>
    <property type="match status" value="1"/>
</dbReference>
<protein>
    <submittedName>
        <fullName evidence="6">Transcriptional regulator, TraR/DksA family</fullName>
    </submittedName>
</protein>
<name>B8I357_RUMCH</name>
<proteinExistence type="predicted"/>
<dbReference type="KEGG" id="cce:Ccel_1852"/>
<dbReference type="STRING" id="394503.Ccel_1852"/>
<dbReference type="OrthoDB" id="9811543at2"/>
<dbReference type="EMBL" id="CP001348">
    <property type="protein sequence ID" value="ACL76200.1"/>
    <property type="molecule type" value="Genomic_DNA"/>
</dbReference>
<dbReference type="InterPro" id="IPR020458">
    <property type="entry name" value="Znf_DskA_TraR_CS"/>
</dbReference>
<dbReference type="SUPFAM" id="SSF57716">
    <property type="entry name" value="Glucocorticoid receptor-like (DNA-binding domain)"/>
    <property type="match status" value="1"/>
</dbReference>
<organism evidence="6 7">
    <name type="scientific">Ruminiclostridium cellulolyticum (strain ATCC 35319 / DSM 5812 / JCM 6584 / H10)</name>
    <name type="common">Clostridium cellulolyticum</name>
    <dbReference type="NCBI Taxonomy" id="394503"/>
    <lineage>
        <taxon>Bacteria</taxon>
        <taxon>Bacillati</taxon>
        <taxon>Bacillota</taxon>
        <taxon>Clostridia</taxon>
        <taxon>Eubacteriales</taxon>
        <taxon>Oscillospiraceae</taxon>
        <taxon>Ruminiclostridium</taxon>
    </lineage>
</organism>
<dbReference type="PROSITE" id="PS01102">
    <property type="entry name" value="ZF_DKSA_1"/>
    <property type="match status" value="1"/>
</dbReference>
<dbReference type="PANTHER" id="PTHR33823:SF4">
    <property type="entry name" value="GENERAL STRESS PROTEIN 16O"/>
    <property type="match status" value="1"/>
</dbReference>
<dbReference type="eggNOG" id="COG1734">
    <property type="taxonomic scope" value="Bacteria"/>
</dbReference>
<dbReference type="Gene3D" id="1.20.120.910">
    <property type="entry name" value="DksA, coiled-coil domain"/>
    <property type="match status" value="1"/>
</dbReference>
<evidence type="ECO:0000256" key="3">
    <source>
        <dbReference type="ARBA" id="ARBA00022833"/>
    </source>
</evidence>
<dbReference type="Proteomes" id="UP000001349">
    <property type="component" value="Chromosome"/>
</dbReference>
<dbReference type="HOGENOM" id="CLU_043144_1_0_9"/>
<gene>
    <name evidence="6" type="ordered locus">Ccel_1852</name>
</gene>
<dbReference type="SUPFAM" id="SSF109635">
    <property type="entry name" value="DnaK suppressor protein DksA, alpha-hairpin domain"/>
    <property type="match status" value="1"/>
</dbReference>
<dbReference type="PROSITE" id="PS51128">
    <property type="entry name" value="ZF_DKSA_2"/>
    <property type="match status" value="1"/>
</dbReference>